<keyword evidence="3" id="KW-1185">Reference proteome</keyword>
<dbReference type="RefSeq" id="WP_216835357.1">
    <property type="nucleotide sequence ID" value="NZ_JAFNJS010000001.1"/>
</dbReference>
<comment type="caution">
    <text evidence="2">The sequence shown here is derived from an EMBL/GenBank/DDBJ whole genome shotgun (WGS) entry which is preliminary data.</text>
</comment>
<organism evidence="2 3">
    <name type="scientific">Falsiroseomonas tokyonensis</name>
    <dbReference type="NCBI Taxonomy" id="430521"/>
    <lineage>
        <taxon>Bacteria</taxon>
        <taxon>Pseudomonadati</taxon>
        <taxon>Pseudomonadota</taxon>
        <taxon>Alphaproteobacteria</taxon>
        <taxon>Acetobacterales</taxon>
        <taxon>Roseomonadaceae</taxon>
        <taxon>Falsiroseomonas</taxon>
    </lineage>
</organism>
<accession>A0ABV7BP92</accession>
<proteinExistence type="predicted"/>
<gene>
    <name evidence="2" type="ORF">ACFOD3_06175</name>
</gene>
<protein>
    <submittedName>
        <fullName evidence="2">Uncharacterized protein</fullName>
    </submittedName>
</protein>
<evidence type="ECO:0000313" key="2">
    <source>
        <dbReference type="EMBL" id="MFC2999471.1"/>
    </source>
</evidence>
<reference evidence="3" key="1">
    <citation type="journal article" date="2019" name="Int. J. Syst. Evol. Microbiol.">
        <title>The Global Catalogue of Microorganisms (GCM) 10K type strain sequencing project: providing services to taxonomists for standard genome sequencing and annotation.</title>
        <authorList>
            <consortium name="The Broad Institute Genomics Platform"/>
            <consortium name="The Broad Institute Genome Sequencing Center for Infectious Disease"/>
            <person name="Wu L."/>
            <person name="Ma J."/>
        </authorList>
    </citation>
    <scope>NUCLEOTIDE SEQUENCE [LARGE SCALE GENOMIC DNA]</scope>
    <source>
        <strain evidence="3">CGMCC 1.16855</strain>
    </source>
</reference>
<sequence length="122" mass="12871">MMAPTPDPGAARGTHSNTSNQENGMTPRTPLDHLREKLWLKMLPDSIDVPTGPGGSPVITKPIAQATVDDVAFAAEALFRQSVALHRKADALRQIHDLARRAGAVGTVNATAAAARIVDSVE</sequence>
<feature type="compositionally biased region" description="Polar residues" evidence="1">
    <location>
        <begin position="14"/>
        <end position="26"/>
    </location>
</feature>
<name>A0ABV7BP92_9PROT</name>
<dbReference type="Proteomes" id="UP001595420">
    <property type="component" value="Unassembled WGS sequence"/>
</dbReference>
<evidence type="ECO:0000313" key="3">
    <source>
        <dbReference type="Proteomes" id="UP001595420"/>
    </source>
</evidence>
<evidence type="ECO:0000256" key="1">
    <source>
        <dbReference type="SAM" id="MobiDB-lite"/>
    </source>
</evidence>
<dbReference type="EMBL" id="JBHRSB010000001">
    <property type="protein sequence ID" value="MFC2999471.1"/>
    <property type="molecule type" value="Genomic_DNA"/>
</dbReference>
<feature type="region of interest" description="Disordered" evidence="1">
    <location>
        <begin position="1"/>
        <end position="32"/>
    </location>
</feature>